<keyword evidence="2" id="KW-0645">Protease</keyword>
<dbReference type="InterPro" id="IPR002142">
    <property type="entry name" value="Peptidase_S49"/>
</dbReference>
<dbReference type="EMBL" id="PDOE01000005">
    <property type="protein sequence ID" value="RKL66731.1"/>
    <property type="molecule type" value="Genomic_DNA"/>
</dbReference>
<evidence type="ECO:0000313" key="6">
    <source>
        <dbReference type="EMBL" id="RKL66731.1"/>
    </source>
</evidence>
<dbReference type="GO" id="GO:0006508">
    <property type="term" value="P:proteolysis"/>
    <property type="evidence" value="ECO:0007669"/>
    <property type="project" value="UniProtKB-KW"/>
</dbReference>
<dbReference type="PANTHER" id="PTHR42987:SF7">
    <property type="entry name" value="SIGNAL PEPTIDE PEPTIDASE SPPA-RELATED"/>
    <property type="match status" value="1"/>
</dbReference>
<evidence type="ECO:0000256" key="2">
    <source>
        <dbReference type="ARBA" id="ARBA00022670"/>
    </source>
</evidence>
<evidence type="ECO:0000256" key="4">
    <source>
        <dbReference type="ARBA" id="ARBA00022825"/>
    </source>
</evidence>
<evidence type="ECO:0000313" key="7">
    <source>
        <dbReference type="Proteomes" id="UP000281498"/>
    </source>
</evidence>
<reference evidence="6 7" key="1">
    <citation type="submission" date="2017-10" db="EMBL/GenBank/DDBJ databases">
        <title>Bacillus sp. nov., a halophilic bacterium isolated from a Keqin Lake.</title>
        <authorList>
            <person name="Wang H."/>
        </authorList>
    </citation>
    <scope>NUCLEOTIDE SEQUENCE [LARGE SCALE GENOMIC DNA]</scope>
    <source>
        <strain evidence="6 7">KCTC 13187</strain>
    </source>
</reference>
<dbReference type="RefSeq" id="WP_110934849.1">
    <property type="nucleotide sequence ID" value="NZ_KZ614146.1"/>
</dbReference>
<keyword evidence="7" id="KW-1185">Reference proteome</keyword>
<evidence type="ECO:0000259" key="5">
    <source>
        <dbReference type="Pfam" id="PF01343"/>
    </source>
</evidence>
<dbReference type="InterPro" id="IPR029045">
    <property type="entry name" value="ClpP/crotonase-like_dom_sf"/>
</dbReference>
<comment type="caution">
    <text evidence="6">The sequence shown here is derived from an EMBL/GenBank/DDBJ whole genome shotgun (WGS) entry which is preliminary data.</text>
</comment>
<protein>
    <submittedName>
        <fullName evidence="6">Signal peptide peptidase SppA</fullName>
    </submittedName>
</protein>
<sequence length="334" mass="35825">MYGKRWIALGVAAALFLVSIAAGIIGNGSEENEMASGVGSFLGVSGEKFHENILEEGDGTGKIAVIHLSGVIQSEPSGGLLAAGYDHQLLLEQFDHAAEDSDVHGIILRVNTPGGGVVESDEIHDKVLEVQEEFGKPVYVSMAGTAASGGYYVAAPAEKIMANAQTLTGSLGVIMQSINYGELAEEWGVKTEVIKSGEFKDIMSSTRDMTDAERDILQALVDEAYEQFVDVIENGRDLDRDEVYELADGRVYTGSQALDLGLIDGVGHLDDTIEELIADIGRGQLSVVEYEADLGFPSFLGVAIQEMISNQQLSEVKGFLQQNQGPQLKFLYTD</sequence>
<dbReference type="Gene3D" id="3.90.226.10">
    <property type="entry name" value="2-enoyl-CoA Hydratase, Chain A, domain 1"/>
    <property type="match status" value="2"/>
</dbReference>
<dbReference type="OrthoDB" id="9764363at2"/>
<dbReference type="PANTHER" id="PTHR42987">
    <property type="entry name" value="PEPTIDASE S49"/>
    <property type="match status" value="1"/>
</dbReference>
<dbReference type="InterPro" id="IPR004635">
    <property type="entry name" value="Pept_S49_SppA"/>
</dbReference>
<feature type="domain" description="Peptidase S49" evidence="5">
    <location>
        <begin position="135"/>
        <end position="276"/>
    </location>
</feature>
<proteinExistence type="inferred from homology"/>
<dbReference type="SUPFAM" id="SSF52096">
    <property type="entry name" value="ClpP/crotonase"/>
    <property type="match status" value="1"/>
</dbReference>
<dbReference type="AlphaFoldDB" id="A0A3A9K8M6"/>
<dbReference type="CDD" id="cd07023">
    <property type="entry name" value="S49_Sppa_N_C"/>
    <property type="match status" value="1"/>
</dbReference>
<evidence type="ECO:0000256" key="3">
    <source>
        <dbReference type="ARBA" id="ARBA00022801"/>
    </source>
</evidence>
<comment type="similarity">
    <text evidence="1">Belongs to the peptidase S49 family.</text>
</comment>
<organism evidence="6 7">
    <name type="scientific">Salipaludibacillus neizhouensis</name>
    <dbReference type="NCBI Taxonomy" id="885475"/>
    <lineage>
        <taxon>Bacteria</taxon>
        <taxon>Bacillati</taxon>
        <taxon>Bacillota</taxon>
        <taxon>Bacilli</taxon>
        <taxon>Bacillales</taxon>
        <taxon>Bacillaceae</taxon>
    </lineage>
</organism>
<keyword evidence="3" id="KW-0378">Hydrolase</keyword>
<evidence type="ECO:0000256" key="1">
    <source>
        <dbReference type="ARBA" id="ARBA00008683"/>
    </source>
</evidence>
<accession>A0A3A9K8M6</accession>
<name>A0A3A9K8M6_9BACI</name>
<dbReference type="Pfam" id="PF01343">
    <property type="entry name" value="Peptidase_S49"/>
    <property type="match status" value="1"/>
</dbReference>
<dbReference type="NCBIfam" id="TIGR00706">
    <property type="entry name" value="SppA_dom"/>
    <property type="match status" value="1"/>
</dbReference>
<dbReference type="GO" id="GO:0008236">
    <property type="term" value="F:serine-type peptidase activity"/>
    <property type="evidence" value="ECO:0007669"/>
    <property type="project" value="UniProtKB-KW"/>
</dbReference>
<keyword evidence="4" id="KW-0720">Serine protease</keyword>
<dbReference type="Proteomes" id="UP000281498">
    <property type="component" value="Unassembled WGS sequence"/>
</dbReference>
<gene>
    <name evidence="6" type="primary">sppA</name>
    <name evidence="6" type="ORF">CR203_12890</name>
</gene>
<dbReference type="InterPro" id="IPR047272">
    <property type="entry name" value="S49_SppA_C"/>
</dbReference>